<evidence type="ECO:0000313" key="2">
    <source>
        <dbReference type="EMBL" id="GFA45020.1"/>
    </source>
</evidence>
<dbReference type="EMBL" id="BKCJ010426179">
    <property type="protein sequence ID" value="GFA45020.1"/>
    <property type="molecule type" value="Genomic_DNA"/>
</dbReference>
<reference evidence="2" key="1">
    <citation type="journal article" date="2019" name="Sci. Rep.">
        <title>Draft genome of Tanacetum cinerariifolium, the natural source of mosquito coil.</title>
        <authorList>
            <person name="Yamashiro T."/>
            <person name="Shiraishi A."/>
            <person name="Satake H."/>
            <person name="Nakayama K."/>
        </authorList>
    </citation>
    <scope>NUCLEOTIDE SEQUENCE</scope>
</reference>
<gene>
    <name evidence="2" type="ORF">Tci_616992</name>
</gene>
<organism evidence="2">
    <name type="scientific">Tanacetum cinerariifolium</name>
    <name type="common">Dalmatian daisy</name>
    <name type="synonym">Chrysanthemum cinerariifolium</name>
    <dbReference type="NCBI Taxonomy" id="118510"/>
    <lineage>
        <taxon>Eukaryota</taxon>
        <taxon>Viridiplantae</taxon>
        <taxon>Streptophyta</taxon>
        <taxon>Embryophyta</taxon>
        <taxon>Tracheophyta</taxon>
        <taxon>Spermatophyta</taxon>
        <taxon>Magnoliopsida</taxon>
        <taxon>eudicotyledons</taxon>
        <taxon>Gunneridae</taxon>
        <taxon>Pentapetalae</taxon>
        <taxon>asterids</taxon>
        <taxon>campanulids</taxon>
        <taxon>Asterales</taxon>
        <taxon>Asteraceae</taxon>
        <taxon>Asteroideae</taxon>
        <taxon>Anthemideae</taxon>
        <taxon>Anthemidinae</taxon>
        <taxon>Tanacetum</taxon>
    </lineage>
</organism>
<dbReference type="AlphaFoldDB" id="A0A699JLV9"/>
<accession>A0A699JLV9</accession>
<feature type="non-terminal residue" evidence="2">
    <location>
        <position position="1"/>
    </location>
</feature>
<proteinExistence type="predicted"/>
<protein>
    <submittedName>
        <fullName evidence="2">Uncharacterized protein</fullName>
    </submittedName>
</protein>
<feature type="compositionally biased region" description="Polar residues" evidence="1">
    <location>
        <begin position="1"/>
        <end position="24"/>
    </location>
</feature>
<feature type="region of interest" description="Disordered" evidence="1">
    <location>
        <begin position="1"/>
        <end position="92"/>
    </location>
</feature>
<comment type="caution">
    <text evidence="2">The sequence shown here is derived from an EMBL/GenBank/DDBJ whole genome shotgun (WGS) entry which is preliminary data.</text>
</comment>
<evidence type="ECO:0000256" key="1">
    <source>
        <dbReference type="SAM" id="MobiDB-lite"/>
    </source>
</evidence>
<name>A0A699JLV9_TANCI</name>
<sequence>EGSGTPTESHKTPNSKASQSSQHELPSPSLLPVSTESLPTVIPSINPPLKQYTRRTRIAQSLVIPPVPDEPASPLRDDSEGEACPTDSGFKADQDRANIVKTSTLPSDSTPRVTSFAADEGTQELEINSLKARIKLLEDNDRGVADQSKVDAPIKGRRLDKWKDAAERVNDDTKEMATILTSMDAASILTIGGVQVVPTAAEVATATVSIHTGSGMVSTASPTIPTVALLFTRRCLRWGMCSSFPFLCYQLRLCGFFFFPQEQIDVQLARELEEEMAKDAQKMNEQIARDA</sequence>